<feature type="transmembrane region" description="Helical" evidence="1">
    <location>
        <begin position="107"/>
        <end position="127"/>
    </location>
</feature>
<gene>
    <name evidence="2" type="ORF">B296_00034707</name>
</gene>
<protein>
    <recommendedName>
        <fullName evidence="4">DUF676 domain-containing protein</fullName>
    </recommendedName>
</protein>
<accession>A0A427A7M9</accession>
<keyword evidence="1" id="KW-0812">Transmembrane</keyword>
<evidence type="ECO:0008006" key="4">
    <source>
        <dbReference type="Google" id="ProtNLM"/>
    </source>
</evidence>
<dbReference type="PANTHER" id="PTHR12482">
    <property type="entry name" value="LIPASE ROG1-RELATED-RELATED"/>
    <property type="match status" value="1"/>
</dbReference>
<dbReference type="EMBL" id="AMZH03003458">
    <property type="protein sequence ID" value="RRT72252.1"/>
    <property type="molecule type" value="Genomic_DNA"/>
</dbReference>
<feature type="transmembrane region" description="Helical" evidence="1">
    <location>
        <begin position="50"/>
        <end position="76"/>
    </location>
</feature>
<evidence type="ECO:0000256" key="1">
    <source>
        <dbReference type="SAM" id="Phobius"/>
    </source>
</evidence>
<sequence length="159" mass="17369">MGDVGGGTDVRNSSGPDAASADHLVVMVHGILGRWICLVNVMISSFPTKISVTFVAITGWNNISGGFWSAILHVLFCIKQSFSIIGCSTADWKFAADQFVKMLPDKVIVHCNFHCCVIIQAVYMLFFPVGSQRNMYKLTLDGVDVMGERLAEEVSFSLT</sequence>
<proteinExistence type="predicted"/>
<dbReference type="InterPro" id="IPR044294">
    <property type="entry name" value="Lipase-like"/>
</dbReference>
<dbReference type="PANTHER" id="PTHR12482:SF14">
    <property type="entry name" value="LIPASE YOR059C ISOFORM X1"/>
    <property type="match status" value="1"/>
</dbReference>
<keyword evidence="1" id="KW-0472">Membrane</keyword>
<evidence type="ECO:0000313" key="2">
    <source>
        <dbReference type="EMBL" id="RRT72252.1"/>
    </source>
</evidence>
<keyword evidence="1" id="KW-1133">Transmembrane helix</keyword>
<evidence type="ECO:0000313" key="3">
    <source>
        <dbReference type="Proteomes" id="UP000287651"/>
    </source>
</evidence>
<dbReference type="AlphaFoldDB" id="A0A427A7M9"/>
<organism evidence="2 3">
    <name type="scientific">Ensete ventricosum</name>
    <name type="common">Abyssinian banana</name>
    <name type="synonym">Musa ensete</name>
    <dbReference type="NCBI Taxonomy" id="4639"/>
    <lineage>
        <taxon>Eukaryota</taxon>
        <taxon>Viridiplantae</taxon>
        <taxon>Streptophyta</taxon>
        <taxon>Embryophyta</taxon>
        <taxon>Tracheophyta</taxon>
        <taxon>Spermatophyta</taxon>
        <taxon>Magnoliopsida</taxon>
        <taxon>Liliopsida</taxon>
        <taxon>Zingiberales</taxon>
        <taxon>Musaceae</taxon>
        <taxon>Ensete</taxon>
    </lineage>
</organism>
<name>A0A427A7M9_ENSVE</name>
<feature type="transmembrane region" description="Helical" evidence="1">
    <location>
        <begin position="24"/>
        <end position="43"/>
    </location>
</feature>
<reference evidence="2 3" key="1">
    <citation type="journal article" date="2014" name="Agronomy (Basel)">
        <title>A Draft Genome Sequence for Ensete ventricosum, the Drought-Tolerant Tree Against Hunger.</title>
        <authorList>
            <person name="Harrison J."/>
            <person name="Moore K.A."/>
            <person name="Paszkiewicz K."/>
            <person name="Jones T."/>
            <person name="Grant M."/>
            <person name="Ambacheew D."/>
            <person name="Muzemil S."/>
            <person name="Studholme D.J."/>
        </authorList>
    </citation>
    <scope>NUCLEOTIDE SEQUENCE [LARGE SCALE GENOMIC DNA]</scope>
</reference>
<dbReference type="Proteomes" id="UP000287651">
    <property type="component" value="Unassembled WGS sequence"/>
</dbReference>
<comment type="caution">
    <text evidence="2">The sequence shown here is derived from an EMBL/GenBank/DDBJ whole genome shotgun (WGS) entry which is preliminary data.</text>
</comment>